<evidence type="ECO:0000313" key="2">
    <source>
        <dbReference type="Proteomes" id="UP000076923"/>
    </source>
</evidence>
<evidence type="ECO:0000313" key="1">
    <source>
        <dbReference type="EMBL" id="OAD39200.1"/>
    </source>
</evidence>
<sequence length="253" mass="29654">MPVINENRRTQHKKREMKRILWILPILILLSCNETKKNKTESKTELKLETSNSEPEFKIEFDSTKISSFTIEESEFSSAKALTRKLSDYSTQELKDLPNFIRLTMSIVIPFDISKENLENTLKSIVYEQTEKNKDIDEIVIFAYDDKNDIGNGYTFGKLLWSPNAKTGNVTPEIAKSNIRTNYNFEIIIKDKVGKITKSDLPTKRELEIYNEIMSEKYWDMQEEQSEPIIMKKFNISRKELKEIWLKVAAHKL</sequence>
<gene>
    <name evidence="1" type="ORF">LPB303_17080</name>
</gene>
<dbReference type="Proteomes" id="UP000076923">
    <property type="component" value="Unassembled WGS sequence"/>
</dbReference>
<protein>
    <submittedName>
        <fullName evidence="1">Uncharacterized protein</fullName>
    </submittedName>
</protein>
<accession>A0A176SU66</accession>
<name>A0A176SU66_9FLAO</name>
<dbReference type="EMBL" id="LVWE01000109">
    <property type="protein sequence ID" value="OAD39200.1"/>
    <property type="molecule type" value="Genomic_DNA"/>
</dbReference>
<dbReference type="AlphaFoldDB" id="A0A176SU66"/>
<reference evidence="1 2" key="1">
    <citation type="submission" date="2016-02" db="EMBL/GenBank/DDBJ databases">
        <title>Draft genome sequence of Polaribacter atrinae KACC17473.</title>
        <authorList>
            <person name="Shin S.-K."/>
            <person name="Yi H."/>
        </authorList>
    </citation>
    <scope>NUCLEOTIDE SEQUENCE [LARGE SCALE GENOMIC DNA]</scope>
    <source>
        <strain evidence="1 2">KACC 17473</strain>
    </source>
</reference>
<proteinExistence type="predicted"/>
<comment type="caution">
    <text evidence="1">The sequence shown here is derived from an EMBL/GenBank/DDBJ whole genome shotgun (WGS) entry which is preliminary data.</text>
</comment>
<keyword evidence="2" id="KW-1185">Reference proteome</keyword>
<organism evidence="1 2">
    <name type="scientific">Polaribacter atrinae</name>
    <dbReference type="NCBI Taxonomy" id="1333662"/>
    <lineage>
        <taxon>Bacteria</taxon>
        <taxon>Pseudomonadati</taxon>
        <taxon>Bacteroidota</taxon>
        <taxon>Flavobacteriia</taxon>
        <taxon>Flavobacteriales</taxon>
        <taxon>Flavobacteriaceae</taxon>
    </lineage>
</organism>